<dbReference type="GO" id="GO:0006310">
    <property type="term" value="P:DNA recombination"/>
    <property type="evidence" value="ECO:0007669"/>
    <property type="project" value="TreeGrafter"/>
</dbReference>
<dbReference type="PANTHER" id="PTHR28527">
    <property type="entry name" value="MATING-TYPE SWITCHING PROTEIN SWI2-RELATED"/>
    <property type="match status" value="1"/>
</dbReference>
<dbReference type="RefSeq" id="XP_018697889.1">
    <property type="nucleotide sequence ID" value="XM_018832010.1"/>
</dbReference>
<dbReference type="STRING" id="1367422.A0A178ZXV7"/>
<evidence type="ECO:0000313" key="3">
    <source>
        <dbReference type="EMBL" id="OAP64522.1"/>
    </source>
</evidence>
<feature type="compositionally biased region" description="Basic and acidic residues" evidence="2">
    <location>
        <begin position="92"/>
        <end position="105"/>
    </location>
</feature>
<evidence type="ECO:0000313" key="4">
    <source>
        <dbReference type="Proteomes" id="UP000078343"/>
    </source>
</evidence>
<dbReference type="Proteomes" id="UP000078343">
    <property type="component" value="Unassembled WGS sequence"/>
</dbReference>
<sequence length="167" mass="19376">MPRSSFRLTPAELGLRDLQKQHTALSIQLTQLRQSLQTAEEALQVEGSKQDVELQTLISRWRTIAQEAAEELFADAKERIDRMGGVTQWRRQLQEDSRPWKDDNTKAPTGRRADDVEEVEEIDQPERVDGEGDTEPEENCFTMDMMLKQMNIDLQCIGFDKHQECWI</sequence>
<dbReference type="EMBL" id="LVYI01000001">
    <property type="protein sequence ID" value="OAP64522.1"/>
    <property type="molecule type" value="Genomic_DNA"/>
</dbReference>
<dbReference type="Gene3D" id="6.10.140.1020">
    <property type="match status" value="1"/>
</dbReference>
<keyword evidence="1" id="KW-0175">Coiled coil</keyword>
<name>A0A178ZXV7_9EURO</name>
<feature type="region of interest" description="Disordered" evidence="2">
    <location>
        <begin position="90"/>
        <end position="137"/>
    </location>
</feature>
<accession>A0A178ZXV7</accession>
<dbReference type="GeneID" id="30004664"/>
<evidence type="ECO:0000256" key="2">
    <source>
        <dbReference type="SAM" id="MobiDB-lite"/>
    </source>
</evidence>
<organism evidence="3 4">
    <name type="scientific">Fonsecaea erecta</name>
    <dbReference type="NCBI Taxonomy" id="1367422"/>
    <lineage>
        <taxon>Eukaryota</taxon>
        <taxon>Fungi</taxon>
        <taxon>Dikarya</taxon>
        <taxon>Ascomycota</taxon>
        <taxon>Pezizomycotina</taxon>
        <taxon>Eurotiomycetes</taxon>
        <taxon>Chaetothyriomycetidae</taxon>
        <taxon>Chaetothyriales</taxon>
        <taxon>Herpotrichiellaceae</taxon>
        <taxon>Fonsecaea</taxon>
    </lineage>
</organism>
<dbReference type="PANTHER" id="PTHR28527:SF1">
    <property type="entry name" value="SWI5-DEPENDENT RECOMBINATION DNA REPAIR PROTEIN 1"/>
    <property type="match status" value="1"/>
</dbReference>
<dbReference type="AlphaFoldDB" id="A0A178ZXV7"/>
<proteinExistence type="predicted"/>
<reference evidence="3 4" key="1">
    <citation type="submission" date="2016-04" db="EMBL/GenBank/DDBJ databases">
        <title>Draft genome of Fonsecaea erecta CBS 125763.</title>
        <authorList>
            <person name="Weiss V.A."/>
            <person name="Vicente V.A."/>
            <person name="Raittz R.T."/>
            <person name="Moreno L.F."/>
            <person name="De Souza E.M."/>
            <person name="Pedrosa F.O."/>
            <person name="Steffens M.B."/>
            <person name="Faoro H."/>
            <person name="Tadra-Sfeir M.Z."/>
            <person name="Najafzadeh M.J."/>
            <person name="Felipe M.S."/>
            <person name="Teixeira M."/>
            <person name="Sun J."/>
            <person name="Xi L."/>
            <person name="Gomes R."/>
            <person name="De Azevedo C.M."/>
            <person name="Salgado C.G."/>
            <person name="Da Silva M.B."/>
            <person name="Nascimento M.F."/>
            <person name="Queiroz-Telles F."/>
            <person name="Attili D.S."/>
            <person name="Gorbushina A."/>
        </authorList>
    </citation>
    <scope>NUCLEOTIDE SEQUENCE [LARGE SCALE GENOMIC DNA]</scope>
    <source>
        <strain evidence="3 4">CBS 125763</strain>
    </source>
</reference>
<keyword evidence="4" id="KW-1185">Reference proteome</keyword>
<protein>
    <submittedName>
        <fullName evidence="3">Uncharacterized protein</fullName>
    </submittedName>
</protein>
<evidence type="ECO:0000256" key="1">
    <source>
        <dbReference type="SAM" id="Coils"/>
    </source>
</evidence>
<feature type="coiled-coil region" evidence="1">
    <location>
        <begin position="15"/>
        <end position="42"/>
    </location>
</feature>
<dbReference type="OrthoDB" id="27934at2759"/>
<comment type="caution">
    <text evidence="3">The sequence shown here is derived from an EMBL/GenBank/DDBJ whole genome shotgun (WGS) entry which is preliminary data.</text>
</comment>
<gene>
    <name evidence="3" type="ORF">AYL99_00494</name>
</gene>